<accession>A0A5S9Y6R1</accession>
<sequence>MSLISQASFCLFQVSKEKRYRAYDMLVQIGHAYADEKNYIGRSSFGIWSYNSAFNLLPLTLLLLQRKNKEIAKISDLLPFQGCSCAGWLKLRVAERHRNLKNMVEGLLKLPEENELPLQRKGDALTGDAHQEI</sequence>
<proteinExistence type="predicted"/>
<reference evidence="1 2" key="1">
    <citation type="submission" date="2019-12" db="EMBL/GenBank/DDBJ databases">
        <authorList>
            <person name="Jiao W.-B."/>
            <person name="Schneeberger K."/>
        </authorList>
    </citation>
    <scope>NUCLEOTIDE SEQUENCE [LARGE SCALE GENOMIC DNA]</scope>
    <source>
        <strain evidence="2">cv. C24</strain>
    </source>
</reference>
<organism evidence="1 2">
    <name type="scientific">Arabidopsis thaliana</name>
    <name type="common">Mouse-ear cress</name>
    <dbReference type="NCBI Taxonomy" id="3702"/>
    <lineage>
        <taxon>Eukaryota</taxon>
        <taxon>Viridiplantae</taxon>
        <taxon>Streptophyta</taxon>
        <taxon>Embryophyta</taxon>
        <taxon>Tracheophyta</taxon>
        <taxon>Spermatophyta</taxon>
        <taxon>Magnoliopsida</taxon>
        <taxon>eudicotyledons</taxon>
        <taxon>Gunneridae</taxon>
        <taxon>Pentapetalae</taxon>
        <taxon>rosids</taxon>
        <taxon>malvids</taxon>
        <taxon>Brassicales</taxon>
        <taxon>Brassicaceae</taxon>
        <taxon>Camelineae</taxon>
        <taxon>Arabidopsis</taxon>
    </lineage>
</organism>
<dbReference type="OrthoDB" id="2192888at2759"/>
<protein>
    <submittedName>
        <fullName evidence="1">Uncharacterized protein</fullName>
    </submittedName>
</protein>
<dbReference type="AlphaFoldDB" id="A0A5S9Y6R1"/>
<gene>
    <name evidence="1" type="ORF">C24_LOCUS22900</name>
</gene>
<evidence type="ECO:0000313" key="2">
    <source>
        <dbReference type="Proteomes" id="UP000434276"/>
    </source>
</evidence>
<dbReference type="Proteomes" id="UP000434276">
    <property type="component" value="Unassembled WGS sequence"/>
</dbReference>
<evidence type="ECO:0000313" key="1">
    <source>
        <dbReference type="EMBL" id="CAA0404217.1"/>
    </source>
</evidence>
<dbReference type="EMBL" id="CACSHJ010000096">
    <property type="protein sequence ID" value="CAA0404217.1"/>
    <property type="molecule type" value="Genomic_DNA"/>
</dbReference>
<name>A0A5S9Y6R1_ARATH</name>